<accession>A0A645AGQ1</accession>
<organism evidence="2">
    <name type="scientific">bioreactor metagenome</name>
    <dbReference type="NCBI Taxonomy" id="1076179"/>
    <lineage>
        <taxon>unclassified sequences</taxon>
        <taxon>metagenomes</taxon>
        <taxon>ecological metagenomes</taxon>
    </lineage>
</organism>
<sequence length="125" mass="14115">MQAESERAPRHTGFGVQFFAAPKMQRPVGRKFKAAPAEKGRSGKLLHFFGIFCALFTVDAIEKDRNKRYNQLVRLKRQNDFFNTSLTLQNRVGNTVRPLPAMRAKAKTRAGGPHKGAPVYLNDTR</sequence>
<evidence type="ECO:0000256" key="1">
    <source>
        <dbReference type="SAM" id="MobiDB-lite"/>
    </source>
</evidence>
<name>A0A645AGQ1_9ZZZZ</name>
<feature type="region of interest" description="Disordered" evidence="1">
    <location>
        <begin position="103"/>
        <end position="125"/>
    </location>
</feature>
<reference evidence="2" key="1">
    <citation type="submission" date="2019-08" db="EMBL/GenBank/DDBJ databases">
        <authorList>
            <person name="Kucharzyk K."/>
            <person name="Murdoch R.W."/>
            <person name="Higgins S."/>
            <person name="Loffler F."/>
        </authorList>
    </citation>
    <scope>NUCLEOTIDE SEQUENCE</scope>
</reference>
<dbReference type="EMBL" id="VSSQ01013750">
    <property type="protein sequence ID" value="MPM52197.1"/>
    <property type="molecule type" value="Genomic_DNA"/>
</dbReference>
<dbReference type="AlphaFoldDB" id="A0A645AGQ1"/>
<gene>
    <name evidence="2" type="ORF">SDC9_98953</name>
</gene>
<proteinExistence type="predicted"/>
<protein>
    <submittedName>
        <fullName evidence="2">Uncharacterized protein</fullName>
    </submittedName>
</protein>
<evidence type="ECO:0000313" key="2">
    <source>
        <dbReference type="EMBL" id="MPM52197.1"/>
    </source>
</evidence>
<comment type="caution">
    <text evidence="2">The sequence shown here is derived from an EMBL/GenBank/DDBJ whole genome shotgun (WGS) entry which is preliminary data.</text>
</comment>